<name>A0ABV4NIK5_9GAMM</name>
<evidence type="ECO:0008006" key="4">
    <source>
        <dbReference type="Google" id="ProtNLM"/>
    </source>
</evidence>
<dbReference type="EMBL" id="JBGMEL010000001">
    <property type="protein sequence ID" value="MFA0789233.1"/>
    <property type="molecule type" value="Genomic_DNA"/>
</dbReference>
<evidence type="ECO:0000313" key="2">
    <source>
        <dbReference type="EMBL" id="MFA0789233.1"/>
    </source>
</evidence>
<dbReference type="RefSeq" id="WP_371842366.1">
    <property type="nucleotide sequence ID" value="NZ_JBGMEL010000001.1"/>
</dbReference>
<evidence type="ECO:0000256" key="1">
    <source>
        <dbReference type="SAM" id="MobiDB-lite"/>
    </source>
</evidence>
<gene>
    <name evidence="2" type="ORF">ACCI51_01665</name>
</gene>
<evidence type="ECO:0000313" key="3">
    <source>
        <dbReference type="Proteomes" id="UP001569414"/>
    </source>
</evidence>
<feature type="region of interest" description="Disordered" evidence="1">
    <location>
        <begin position="63"/>
        <end position="88"/>
    </location>
</feature>
<dbReference type="Proteomes" id="UP001569414">
    <property type="component" value="Unassembled WGS sequence"/>
</dbReference>
<feature type="region of interest" description="Disordered" evidence="1">
    <location>
        <begin position="110"/>
        <end position="144"/>
    </location>
</feature>
<sequence length="144" mass="15348">MECSLCSRPDRLRPLQTAHTLPSELLLTHVMRNGSFRTLLLILLLAFAGLASAVPCAEPADIAPQSMTNGEQSHCASDQPADCRSEHSGDCGIECSCCPGLSNSLAAVSESKPNFTRSPPEATAYSVFTPAPDPENTLRPPILR</sequence>
<keyword evidence="3" id="KW-1185">Reference proteome</keyword>
<protein>
    <recommendedName>
        <fullName evidence="4">Secreted protein</fullName>
    </recommendedName>
</protein>
<feature type="compositionally biased region" description="Polar residues" evidence="1">
    <location>
        <begin position="65"/>
        <end position="76"/>
    </location>
</feature>
<comment type="caution">
    <text evidence="2">The sequence shown here is derived from an EMBL/GenBank/DDBJ whole genome shotgun (WGS) entry which is preliminary data.</text>
</comment>
<reference evidence="2 3" key="1">
    <citation type="submission" date="2024-08" db="EMBL/GenBank/DDBJ databases">
        <authorList>
            <person name="Ishaq N."/>
        </authorList>
    </citation>
    <scope>NUCLEOTIDE SEQUENCE [LARGE SCALE GENOMIC DNA]</scope>
    <source>
        <strain evidence="2 3">JCM 30400</strain>
    </source>
</reference>
<proteinExistence type="predicted"/>
<accession>A0ABV4NIK5</accession>
<organism evidence="2 3">
    <name type="scientific">Microbulbifer echini</name>
    <dbReference type="NCBI Taxonomy" id="1529067"/>
    <lineage>
        <taxon>Bacteria</taxon>
        <taxon>Pseudomonadati</taxon>
        <taxon>Pseudomonadota</taxon>
        <taxon>Gammaproteobacteria</taxon>
        <taxon>Cellvibrionales</taxon>
        <taxon>Microbulbiferaceae</taxon>
        <taxon>Microbulbifer</taxon>
    </lineage>
</organism>